<dbReference type="RefSeq" id="WP_177306358.1">
    <property type="nucleotide sequence ID" value="NZ_JAJEPV010000027.1"/>
</dbReference>
<evidence type="ECO:0000313" key="2">
    <source>
        <dbReference type="EMBL" id="MCC2120213.1"/>
    </source>
</evidence>
<evidence type="ECO:0000313" key="3">
    <source>
        <dbReference type="Proteomes" id="UP001197795"/>
    </source>
</evidence>
<name>A0AAE3A4F1_9FIRM</name>
<protein>
    <submittedName>
        <fullName evidence="2">Uncharacterized protein</fullName>
    </submittedName>
</protein>
<keyword evidence="3" id="KW-1185">Reference proteome</keyword>
<dbReference type="Proteomes" id="UP001197795">
    <property type="component" value="Unassembled WGS sequence"/>
</dbReference>
<accession>A0AAE3A4F1</accession>
<reference evidence="2 3" key="1">
    <citation type="submission" date="2021-10" db="EMBL/GenBank/DDBJ databases">
        <title>Anaerobic single-cell dispensing facilitates the cultivation of human gut bacteria.</title>
        <authorList>
            <person name="Afrizal A."/>
        </authorList>
    </citation>
    <scope>NUCLEOTIDE SEQUENCE [LARGE SCALE GENOMIC DNA]</scope>
    <source>
        <strain evidence="2 3">CLA-AA-H273</strain>
    </source>
</reference>
<gene>
    <name evidence="2" type="ORF">LKD75_11575</name>
</gene>
<dbReference type="AlphaFoldDB" id="A0AAE3A4F1"/>
<feature type="compositionally biased region" description="Basic and acidic residues" evidence="1">
    <location>
        <begin position="25"/>
        <end position="36"/>
    </location>
</feature>
<proteinExistence type="predicted"/>
<comment type="caution">
    <text evidence="2">The sequence shown here is derived from an EMBL/GenBank/DDBJ whole genome shotgun (WGS) entry which is preliminary data.</text>
</comment>
<evidence type="ECO:0000256" key="1">
    <source>
        <dbReference type="SAM" id="MobiDB-lite"/>
    </source>
</evidence>
<sequence length="49" mass="5747">MKGLNLDENLNRLIQENSDWAWEQAKRERAEMEKKQKTQGGTDGKKDEV</sequence>
<feature type="region of interest" description="Disordered" evidence="1">
    <location>
        <begin position="25"/>
        <end position="49"/>
    </location>
</feature>
<dbReference type="EMBL" id="JAJEPV010000027">
    <property type="protein sequence ID" value="MCC2120213.1"/>
    <property type="molecule type" value="Genomic_DNA"/>
</dbReference>
<organism evidence="2 3">
    <name type="scientific">Waltera acetigignens</name>
    <dbReference type="NCBI Taxonomy" id="2981769"/>
    <lineage>
        <taxon>Bacteria</taxon>
        <taxon>Bacillati</taxon>
        <taxon>Bacillota</taxon>
        <taxon>Clostridia</taxon>
        <taxon>Lachnospirales</taxon>
        <taxon>Lachnospiraceae</taxon>
        <taxon>Waltera</taxon>
    </lineage>
</organism>